<feature type="non-terminal residue" evidence="1">
    <location>
        <position position="188"/>
    </location>
</feature>
<organism evidence="1">
    <name type="scientific">marine metagenome</name>
    <dbReference type="NCBI Taxonomy" id="408172"/>
    <lineage>
        <taxon>unclassified sequences</taxon>
        <taxon>metagenomes</taxon>
        <taxon>ecological metagenomes</taxon>
    </lineage>
</organism>
<accession>A0A383A4D8</accession>
<dbReference type="AlphaFoldDB" id="A0A383A4D8"/>
<dbReference type="PROSITE" id="PS51257">
    <property type="entry name" value="PROKAR_LIPOPROTEIN"/>
    <property type="match status" value="1"/>
</dbReference>
<protein>
    <submittedName>
        <fullName evidence="1">Uncharacterized protein</fullName>
    </submittedName>
</protein>
<sequence length="188" mass="20312">MRIKKTSIFLLYVAILLTLFSCNDSAITPPDTSITPPDTSITPPDTSIYSSNPDMNGQFFDAVLINRNPDCRAYATDANDGDYGSSLISDLSNGISNAISDVHIDLVIASNWNASAYDYDNVTLTNDPELATHCRMISNMIPNHNFGVAVTGPGGGGWVKAIDHSDIEVTYIPVDPVRTNTPTDTPRN</sequence>
<proteinExistence type="predicted"/>
<gene>
    <name evidence="1" type="ORF">METZ01_LOCUS455531</name>
</gene>
<name>A0A383A4D8_9ZZZZ</name>
<reference evidence="1" key="1">
    <citation type="submission" date="2018-05" db="EMBL/GenBank/DDBJ databases">
        <authorList>
            <person name="Lanie J.A."/>
            <person name="Ng W.-L."/>
            <person name="Kazmierczak K.M."/>
            <person name="Andrzejewski T.M."/>
            <person name="Davidsen T.M."/>
            <person name="Wayne K.J."/>
            <person name="Tettelin H."/>
            <person name="Glass J.I."/>
            <person name="Rusch D."/>
            <person name="Podicherti R."/>
            <person name="Tsui H.-C.T."/>
            <person name="Winkler M.E."/>
        </authorList>
    </citation>
    <scope>NUCLEOTIDE SEQUENCE</scope>
</reference>
<dbReference type="EMBL" id="UINC01189133">
    <property type="protein sequence ID" value="SVE02677.1"/>
    <property type="molecule type" value="Genomic_DNA"/>
</dbReference>
<evidence type="ECO:0000313" key="1">
    <source>
        <dbReference type="EMBL" id="SVE02677.1"/>
    </source>
</evidence>